<dbReference type="EMBL" id="CP046056">
    <property type="protein sequence ID" value="QQD22974.1"/>
    <property type="molecule type" value="Genomic_DNA"/>
</dbReference>
<dbReference type="InterPro" id="IPR057666">
    <property type="entry name" value="DrpA_SLOG"/>
</dbReference>
<dbReference type="RefSeq" id="WP_228345484.1">
    <property type="nucleotide sequence ID" value="NZ_CP046056.1"/>
</dbReference>
<name>A0A9X7UU05_9GAMM</name>
<feature type="domain" description="DprA winged helix" evidence="3">
    <location>
        <begin position="305"/>
        <end position="356"/>
    </location>
</feature>
<keyword evidence="5" id="KW-1185">Reference proteome</keyword>
<dbReference type="InterPro" id="IPR003488">
    <property type="entry name" value="DprA"/>
</dbReference>
<evidence type="ECO:0000259" key="2">
    <source>
        <dbReference type="Pfam" id="PF02481"/>
    </source>
</evidence>
<comment type="similarity">
    <text evidence="1">Belongs to the DprA/Smf family.</text>
</comment>
<evidence type="ECO:0000259" key="3">
    <source>
        <dbReference type="Pfam" id="PF17782"/>
    </source>
</evidence>
<dbReference type="Proteomes" id="UP000596074">
    <property type="component" value="Chromosome"/>
</dbReference>
<dbReference type="SUPFAM" id="SSF102405">
    <property type="entry name" value="MCP/YpsA-like"/>
    <property type="match status" value="1"/>
</dbReference>
<dbReference type="Pfam" id="PF02481">
    <property type="entry name" value="DNA_processg_A"/>
    <property type="match status" value="1"/>
</dbReference>
<dbReference type="Gene3D" id="3.40.50.450">
    <property type="match status" value="1"/>
</dbReference>
<gene>
    <name evidence="4" type="primary">dprA</name>
    <name evidence="4" type="ORF">GJQ55_00115</name>
</gene>
<organism evidence="4 5">
    <name type="scientific">Venatoribacter cucullus</name>
    <dbReference type="NCBI Taxonomy" id="2661630"/>
    <lineage>
        <taxon>Bacteria</taxon>
        <taxon>Pseudomonadati</taxon>
        <taxon>Pseudomonadota</taxon>
        <taxon>Gammaproteobacteria</taxon>
        <taxon>Oceanospirillales</taxon>
        <taxon>Oceanospirillaceae</taxon>
        <taxon>Venatoribacter</taxon>
    </lineage>
</organism>
<dbReference type="PANTHER" id="PTHR43022">
    <property type="entry name" value="PROTEIN SMF"/>
    <property type="match status" value="1"/>
</dbReference>
<evidence type="ECO:0000313" key="4">
    <source>
        <dbReference type="EMBL" id="QQD22974.1"/>
    </source>
</evidence>
<protein>
    <submittedName>
        <fullName evidence="4">DNA-protecting protein DprA</fullName>
    </submittedName>
</protein>
<accession>A0A9X7UU05</accession>
<dbReference type="NCBIfam" id="TIGR00732">
    <property type="entry name" value="dprA"/>
    <property type="match status" value="1"/>
</dbReference>
<proteinExistence type="inferred from homology"/>
<evidence type="ECO:0000256" key="1">
    <source>
        <dbReference type="ARBA" id="ARBA00006525"/>
    </source>
</evidence>
<dbReference type="GO" id="GO:0009294">
    <property type="term" value="P:DNA-mediated transformation"/>
    <property type="evidence" value="ECO:0007669"/>
    <property type="project" value="InterPro"/>
</dbReference>
<dbReference type="Gene3D" id="1.10.10.10">
    <property type="entry name" value="Winged helix-like DNA-binding domain superfamily/Winged helix DNA-binding domain"/>
    <property type="match status" value="1"/>
</dbReference>
<dbReference type="KEGG" id="vcw:GJQ55_00115"/>
<feature type="domain" description="Smf/DprA SLOG" evidence="2">
    <location>
        <begin position="85"/>
        <end position="289"/>
    </location>
</feature>
<dbReference type="PANTHER" id="PTHR43022:SF1">
    <property type="entry name" value="PROTEIN SMF"/>
    <property type="match status" value="1"/>
</dbReference>
<dbReference type="Pfam" id="PF17782">
    <property type="entry name" value="WHD_DprA"/>
    <property type="match status" value="1"/>
</dbReference>
<reference evidence="4 5" key="1">
    <citation type="submission" date="2019-11" db="EMBL/GenBank/DDBJ databases">
        <title>Venatorbacter sp. nov. a predator of Campylobacter and other Gram-negative bacteria.</title>
        <authorList>
            <person name="Saeedi A."/>
            <person name="Cummings N.J."/>
            <person name="Connerton I.F."/>
            <person name="Connerton P.L."/>
        </authorList>
    </citation>
    <scope>NUCLEOTIDE SEQUENCE [LARGE SCALE GENOMIC DNA]</scope>
    <source>
        <strain evidence="4">XL5</strain>
    </source>
</reference>
<sequence length="361" mass="38569">MLRDELLLAWWRLTQLPGIGPVAINELRTRLGDPRELLHTSSEQLVALGFNPEAARRWATDASLNDGFAALQAWRQHKHCGVLLAGMEPYPDILAALPDAPVILYYHGDLACLQQPMIAMVGSRNPTPYAREWTQQTARELAATGVTVVSGLALGIDGAAHQGALETGRTVAVLGSGVDVIYPQRHLGLAQMIMHKGLLLSEFAPGTAPQPSHFPSRNRIVSGLSLGTVVAEAASKSGSLITAKLAAEQGREVFALPGAVTNPLSHGCHQLIRDGAILVQNATDILQELQLNPGIQPGLFDAVAASDPVPALLVHIDYTATSPDVIAIRSGLGMARLLPELLDLELQGWLQQVPGGYLRTR</sequence>
<evidence type="ECO:0000313" key="5">
    <source>
        <dbReference type="Proteomes" id="UP000596074"/>
    </source>
</evidence>
<dbReference type="InterPro" id="IPR041614">
    <property type="entry name" value="DprA_WH"/>
</dbReference>
<dbReference type="InterPro" id="IPR036388">
    <property type="entry name" value="WH-like_DNA-bd_sf"/>
</dbReference>
<dbReference type="AlphaFoldDB" id="A0A9X7UU05"/>